<dbReference type="EMBL" id="CP071462">
    <property type="protein sequence ID" value="QSW98857.1"/>
    <property type="molecule type" value="Genomic_DNA"/>
</dbReference>
<proteinExistence type="predicted"/>
<accession>A0A8A2VDV2</accession>
<dbReference type="Proteomes" id="UP000663203">
    <property type="component" value="Chromosome"/>
</dbReference>
<keyword evidence="2" id="KW-1185">Reference proteome</keyword>
<dbReference type="GeneID" id="63188824"/>
<sequence length="64" mass="6873">MSGQGHTNRTSSPSRVRKALESVFLGNSGGTVVEECRRCGTSLESETHGCPTCGAEEVARYRIE</sequence>
<organism evidence="1 2">
    <name type="scientific">Haloterrigena alkaliphila</name>
    <dbReference type="NCBI Taxonomy" id="2816475"/>
    <lineage>
        <taxon>Archaea</taxon>
        <taxon>Methanobacteriati</taxon>
        <taxon>Methanobacteriota</taxon>
        <taxon>Stenosarchaea group</taxon>
        <taxon>Halobacteria</taxon>
        <taxon>Halobacteriales</taxon>
        <taxon>Natrialbaceae</taxon>
        <taxon>Haloterrigena</taxon>
    </lineage>
</organism>
<evidence type="ECO:0000313" key="2">
    <source>
        <dbReference type="Proteomes" id="UP000663203"/>
    </source>
</evidence>
<reference evidence="1 2" key="1">
    <citation type="submission" date="2021-03" db="EMBL/GenBank/DDBJ databases">
        <title>Haloterrigena longa sp. nov. and Haloterrigena limicola sp. nov., extremely halophilic archaea isolated from a salt lake.</title>
        <authorList>
            <person name="Henglin C."/>
        </authorList>
    </citation>
    <scope>NUCLEOTIDE SEQUENCE [LARGE SCALE GENOMIC DNA]</scope>
    <source>
        <strain evidence="1 2">KZCA68</strain>
    </source>
</reference>
<dbReference type="RefSeq" id="WP_207288465.1">
    <property type="nucleotide sequence ID" value="NZ_CP071462.1"/>
</dbReference>
<protein>
    <recommendedName>
        <fullName evidence="3">Small CPxCG-related zinc finger protein</fullName>
    </recommendedName>
</protein>
<dbReference type="KEGG" id="hakz:J0X25_15925"/>
<gene>
    <name evidence="1" type="ORF">J0X25_15925</name>
</gene>
<name>A0A8A2VDV2_9EURY</name>
<evidence type="ECO:0008006" key="3">
    <source>
        <dbReference type="Google" id="ProtNLM"/>
    </source>
</evidence>
<dbReference type="AlphaFoldDB" id="A0A8A2VDV2"/>
<evidence type="ECO:0000313" key="1">
    <source>
        <dbReference type="EMBL" id="QSW98857.1"/>
    </source>
</evidence>